<accession>A0A6P1Y542</accession>
<dbReference type="InterPro" id="IPR007497">
    <property type="entry name" value="SIMPL/DUF541"/>
</dbReference>
<dbReference type="Gene3D" id="3.30.70.2970">
    <property type="entry name" value="Protein of unknown function (DUF541), domain 2"/>
    <property type="match status" value="1"/>
</dbReference>
<dbReference type="Proteomes" id="UP000464374">
    <property type="component" value="Chromosome"/>
</dbReference>
<keyword evidence="1" id="KW-0732">Signal</keyword>
<dbReference type="InterPro" id="IPR052022">
    <property type="entry name" value="26kDa_periplasmic_antigen"/>
</dbReference>
<dbReference type="Pfam" id="PF04402">
    <property type="entry name" value="SIMPL"/>
    <property type="match status" value="1"/>
</dbReference>
<dbReference type="EMBL" id="CP048020">
    <property type="protein sequence ID" value="QHX44042.1"/>
    <property type="molecule type" value="Genomic_DNA"/>
</dbReference>
<feature type="signal peptide" evidence="1">
    <location>
        <begin position="1"/>
        <end position="23"/>
    </location>
</feature>
<dbReference type="PROSITE" id="PS51257">
    <property type="entry name" value="PROKAR_LIPOPROTEIN"/>
    <property type="match status" value="1"/>
</dbReference>
<sequence>MNKYIRSIILSLITVCTVLLSTACTEKNVAQEHCISVVGKATVYVSPDQAMISFSIVSQANDLTAAKQRHDTAMQKTNTLFNQYGIEQKDVTAENLTIHPQYSYNADTPKFLYYEITQNISAVITNLDNYEPFLTDLVNNGIDRINDVRFSTKDVKKYKDEARRNAVKAAEEKAQLLCEAASSGNHKPSLGKIIRISEAPSYSDWNGNRYNIAVQNRVAYAQTAGGTSESGGTPIGKILFDAQIEMVFELR</sequence>
<name>A0A6P1Y542_9SPIR</name>
<proteinExistence type="predicted"/>
<evidence type="ECO:0000313" key="3">
    <source>
        <dbReference type="Proteomes" id="UP000464374"/>
    </source>
</evidence>
<organism evidence="2 3">
    <name type="scientific">Treponema vincentii</name>
    <dbReference type="NCBI Taxonomy" id="69710"/>
    <lineage>
        <taxon>Bacteria</taxon>
        <taxon>Pseudomonadati</taxon>
        <taxon>Spirochaetota</taxon>
        <taxon>Spirochaetia</taxon>
        <taxon>Spirochaetales</taxon>
        <taxon>Treponemataceae</taxon>
        <taxon>Treponema</taxon>
    </lineage>
</organism>
<dbReference type="Gene3D" id="3.30.110.170">
    <property type="entry name" value="Protein of unknown function (DUF541), domain 1"/>
    <property type="match status" value="1"/>
</dbReference>
<gene>
    <name evidence="2" type="ORF">GWP43_11990</name>
</gene>
<dbReference type="KEGG" id="trz:GWP43_11990"/>
<protein>
    <submittedName>
        <fullName evidence="2">DUF541 domain-containing protein</fullName>
    </submittedName>
</protein>
<dbReference type="PANTHER" id="PTHR34387">
    <property type="entry name" value="SLR1258 PROTEIN"/>
    <property type="match status" value="1"/>
</dbReference>
<dbReference type="PANTHER" id="PTHR34387:SF1">
    <property type="entry name" value="PERIPLASMIC IMMUNOGENIC PROTEIN"/>
    <property type="match status" value="1"/>
</dbReference>
<dbReference type="GO" id="GO:0006974">
    <property type="term" value="P:DNA damage response"/>
    <property type="evidence" value="ECO:0007669"/>
    <property type="project" value="TreeGrafter"/>
</dbReference>
<dbReference type="AlphaFoldDB" id="A0A6P1Y542"/>
<dbReference type="RefSeq" id="WP_162664340.1">
    <property type="nucleotide sequence ID" value="NZ_CP048020.1"/>
</dbReference>
<reference evidence="2 3" key="1">
    <citation type="submission" date="2020-01" db="EMBL/GenBank/DDBJ databases">
        <title>Complete genome sequence of a human oral phylogroup 1 Treponema sp. strain ATCC 700766, originally isolated from periodontitis dental plaque.</title>
        <authorList>
            <person name="Chan Y."/>
            <person name="Huo Y.-B."/>
            <person name="Yu X.-L."/>
            <person name="Zeng H."/>
            <person name="Leung W.-K."/>
            <person name="Watt R.M."/>
        </authorList>
    </citation>
    <scope>NUCLEOTIDE SEQUENCE [LARGE SCALE GENOMIC DNA]</scope>
    <source>
        <strain evidence="2 3">OMZ 804</strain>
    </source>
</reference>
<feature type="chain" id="PRO_5026762914" evidence="1">
    <location>
        <begin position="24"/>
        <end position="251"/>
    </location>
</feature>
<evidence type="ECO:0000256" key="1">
    <source>
        <dbReference type="SAM" id="SignalP"/>
    </source>
</evidence>
<evidence type="ECO:0000313" key="2">
    <source>
        <dbReference type="EMBL" id="QHX44042.1"/>
    </source>
</evidence>